<feature type="domain" description="NADP-dependent oxidoreductase" evidence="1">
    <location>
        <begin position="23"/>
        <end position="242"/>
    </location>
</feature>
<dbReference type="Gene3D" id="3.20.20.100">
    <property type="entry name" value="NADP-dependent oxidoreductase domain"/>
    <property type="match status" value="1"/>
</dbReference>
<evidence type="ECO:0000313" key="3">
    <source>
        <dbReference type="Proteomes" id="UP000664859"/>
    </source>
</evidence>
<organism evidence="2 3">
    <name type="scientific">Tribonema minus</name>
    <dbReference type="NCBI Taxonomy" id="303371"/>
    <lineage>
        <taxon>Eukaryota</taxon>
        <taxon>Sar</taxon>
        <taxon>Stramenopiles</taxon>
        <taxon>Ochrophyta</taxon>
        <taxon>PX clade</taxon>
        <taxon>Xanthophyceae</taxon>
        <taxon>Tribonematales</taxon>
        <taxon>Tribonemataceae</taxon>
        <taxon>Tribonema</taxon>
    </lineage>
</organism>
<evidence type="ECO:0000313" key="2">
    <source>
        <dbReference type="EMBL" id="KAG5188570.1"/>
    </source>
</evidence>
<dbReference type="PANTHER" id="PTHR43147:SF2">
    <property type="entry name" value="NADP-DEPENDENT OXIDOREDUCTASE DOMAIN-CONTAINING PROTEIN"/>
    <property type="match status" value="1"/>
</dbReference>
<comment type="caution">
    <text evidence="2">The sequence shown here is derived from an EMBL/GenBank/DDBJ whole genome shotgun (WGS) entry which is preliminary data.</text>
</comment>
<dbReference type="InterPro" id="IPR036812">
    <property type="entry name" value="NAD(P)_OxRdtase_dom_sf"/>
</dbReference>
<dbReference type="OrthoDB" id="48988at2759"/>
<dbReference type="Pfam" id="PF00248">
    <property type="entry name" value="Aldo_ket_red"/>
    <property type="match status" value="1"/>
</dbReference>
<name>A0A835ZBZ1_9STRA</name>
<dbReference type="SUPFAM" id="SSF51430">
    <property type="entry name" value="NAD(P)-linked oxidoreductase"/>
    <property type="match status" value="1"/>
</dbReference>
<proteinExistence type="predicted"/>
<evidence type="ECO:0000259" key="1">
    <source>
        <dbReference type="Pfam" id="PF00248"/>
    </source>
</evidence>
<dbReference type="AlphaFoldDB" id="A0A835ZBZ1"/>
<reference evidence="2" key="1">
    <citation type="submission" date="2021-02" db="EMBL/GenBank/DDBJ databases">
        <title>First Annotated Genome of the Yellow-green Alga Tribonema minus.</title>
        <authorList>
            <person name="Mahan K.M."/>
        </authorList>
    </citation>
    <scope>NUCLEOTIDE SEQUENCE</scope>
    <source>
        <strain evidence="2">UTEX B ZZ1240</strain>
    </source>
</reference>
<dbReference type="InterPro" id="IPR023210">
    <property type="entry name" value="NADP_OxRdtase_dom"/>
</dbReference>
<dbReference type="Proteomes" id="UP000664859">
    <property type="component" value="Unassembled WGS sequence"/>
</dbReference>
<dbReference type="PANTHER" id="PTHR43147">
    <property type="entry name" value="PROTEIN TAS"/>
    <property type="match status" value="1"/>
</dbReference>
<sequence length="247" mass="27404">MSFASTWAPNAQRPRDITFRLTEDAVDASLLRMGADEIDLLQLSWNDFENPAFNDALYQLCELQRAGKVRHIGVIDFEEAPLKEAIGNGFQVTSNNMKCSMINLPSQGLLDLCEAQNVQLIARAVLLGGLLSDRWLLKSDKMTASLSAAEVRHFPSITQWAGGTRGRWDQFQRLLKNTREVSEKYSATIATVAIRRVLDSPAIGAAVIGSSLEETSDYSPQDLVKALEMSLDRDALDYLDRATAPRK</sequence>
<dbReference type="EMBL" id="JAFCMP010000068">
    <property type="protein sequence ID" value="KAG5188570.1"/>
    <property type="molecule type" value="Genomic_DNA"/>
</dbReference>
<accession>A0A835ZBZ1</accession>
<gene>
    <name evidence="2" type="ORF">JKP88DRAFT_347859</name>
</gene>
<keyword evidence="3" id="KW-1185">Reference proteome</keyword>
<protein>
    <submittedName>
        <fullName evidence="2">NADP-dependent oxidoreductase domain-containing protein</fullName>
    </submittedName>
</protein>